<proteinExistence type="predicted"/>
<gene>
    <name evidence="1" type="ORF">B0J13DRAFT_524415</name>
</gene>
<comment type="caution">
    <text evidence="1">The sequence shown here is derived from an EMBL/GenBank/DDBJ whole genome shotgun (WGS) entry which is preliminary data.</text>
</comment>
<name>A0A9P9J6S6_9HYPO</name>
<evidence type="ECO:0000313" key="2">
    <source>
        <dbReference type="Proteomes" id="UP000717696"/>
    </source>
</evidence>
<accession>A0A9P9J6S6</accession>
<evidence type="ECO:0000313" key="1">
    <source>
        <dbReference type="EMBL" id="KAH7146655.1"/>
    </source>
</evidence>
<dbReference type="PANTHER" id="PTHR34706:SF1">
    <property type="entry name" value="VWFA DOMAIN-CONTAINING PROTEIN"/>
    <property type="match status" value="1"/>
</dbReference>
<dbReference type="AlphaFoldDB" id="A0A9P9J6S6"/>
<sequence length="231" mass="25696">MPSITAAKDKYALLSFFDTISIVNVTGSISRSWSKAHDALGGVADICATHNSDGVNFLPCGATQLSECLRCILVSYIDNLTRAFDSLLTVKPINIIIIIDDRPEDDLESTIVECSRKLDDLRAPLHQVGIHLFQVGDDHETAKMLRELYEKLNGSMKIRDMFGATAWDRSWPWRKKSLTSKCILDVVLGAVVRRLDHMKNGRLCTRLEQPCTSSVQPFVSANSPFFGPEPV</sequence>
<protein>
    <submittedName>
        <fullName evidence="1">Uncharacterized protein</fullName>
    </submittedName>
</protein>
<dbReference type="Proteomes" id="UP000717696">
    <property type="component" value="Unassembled WGS sequence"/>
</dbReference>
<reference evidence="1" key="1">
    <citation type="journal article" date="2021" name="Nat. Commun.">
        <title>Genetic determinants of endophytism in the Arabidopsis root mycobiome.</title>
        <authorList>
            <person name="Mesny F."/>
            <person name="Miyauchi S."/>
            <person name="Thiergart T."/>
            <person name="Pickel B."/>
            <person name="Atanasova L."/>
            <person name="Karlsson M."/>
            <person name="Huettel B."/>
            <person name="Barry K.W."/>
            <person name="Haridas S."/>
            <person name="Chen C."/>
            <person name="Bauer D."/>
            <person name="Andreopoulos W."/>
            <person name="Pangilinan J."/>
            <person name="LaButti K."/>
            <person name="Riley R."/>
            <person name="Lipzen A."/>
            <person name="Clum A."/>
            <person name="Drula E."/>
            <person name="Henrissat B."/>
            <person name="Kohler A."/>
            <person name="Grigoriev I.V."/>
            <person name="Martin F.M."/>
            <person name="Hacquard S."/>
        </authorList>
    </citation>
    <scope>NUCLEOTIDE SEQUENCE</scope>
    <source>
        <strain evidence="1">MPI-CAGE-AT-0021</strain>
    </source>
</reference>
<dbReference type="PANTHER" id="PTHR34706">
    <property type="entry name" value="SLR1338 PROTEIN"/>
    <property type="match status" value="1"/>
</dbReference>
<keyword evidence="2" id="KW-1185">Reference proteome</keyword>
<organism evidence="1 2">
    <name type="scientific">Dactylonectria estremocensis</name>
    <dbReference type="NCBI Taxonomy" id="1079267"/>
    <lineage>
        <taxon>Eukaryota</taxon>
        <taxon>Fungi</taxon>
        <taxon>Dikarya</taxon>
        <taxon>Ascomycota</taxon>
        <taxon>Pezizomycotina</taxon>
        <taxon>Sordariomycetes</taxon>
        <taxon>Hypocreomycetidae</taxon>
        <taxon>Hypocreales</taxon>
        <taxon>Nectriaceae</taxon>
        <taxon>Dactylonectria</taxon>
    </lineage>
</organism>
<dbReference type="EMBL" id="JAGMUU010000008">
    <property type="protein sequence ID" value="KAH7146655.1"/>
    <property type="molecule type" value="Genomic_DNA"/>
</dbReference>
<dbReference type="OrthoDB" id="2142040at2759"/>